<sequence>MAHAFSIIPAKPTFGTLRQNLYQSDIINRKKAEIIFCNSKSYCGKLLVSKNYADRILFDKGQISVNNIKCLLAKKRFLIPVNKSNLVIGQYSKLDLTPVCSVKNSSEKNIAVTCLENTYLNCSSVPIDPNSKIPFYIDKIIDPCGRLFGNTQCGELNYTSYMILNPPDNNIII</sequence>
<name>A0A6C0KPY3_9ZZZZ</name>
<dbReference type="EMBL" id="MN740946">
    <property type="protein sequence ID" value="QHU19241.1"/>
    <property type="molecule type" value="Genomic_DNA"/>
</dbReference>
<evidence type="ECO:0000313" key="1">
    <source>
        <dbReference type="EMBL" id="QHU19241.1"/>
    </source>
</evidence>
<dbReference type="AlphaFoldDB" id="A0A6C0KPY3"/>
<proteinExistence type="predicted"/>
<organism evidence="1">
    <name type="scientific">viral metagenome</name>
    <dbReference type="NCBI Taxonomy" id="1070528"/>
    <lineage>
        <taxon>unclassified sequences</taxon>
        <taxon>metagenomes</taxon>
        <taxon>organismal metagenomes</taxon>
    </lineage>
</organism>
<accession>A0A6C0KPY3</accession>
<protein>
    <submittedName>
        <fullName evidence="1">Uncharacterized protein</fullName>
    </submittedName>
</protein>
<reference evidence="1" key="1">
    <citation type="journal article" date="2020" name="Nature">
        <title>Giant virus diversity and host interactions through global metagenomics.</title>
        <authorList>
            <person name="Schulz F."/>
            <person name="Roux S."/>
            <person name="Paez-Espino D."/>
            <person name="Jungbluth S."/>
            <person name="Walsh D.A."/>
            <person name="Denef V.J."/>
            <person name="McMahon K.D."/>
            <person name="Konstantinidis K.T."/>
            <person name="Eloe-Fadrosh E.A."/>
            <person name="Kyrpides N.C."/>
            <person name="Woyke T."/>
        </authorList>
    </citation>
    <scope>NUCLEOTIDE SEQUENCE</scope>
    <source>
        <strain evidence="1">GVMAG-S-3300013014-104</strain>
    </source>
</reference>